<evidence type="ECO:0000313" key="2">
    <source>
        <dbReference type="EMBL" id="OON16757.1"/>
    </source>
</evidence>
<dbReference type="Proteomes" id="UP000243686">
    <property type="component" value="Unassembled WGS sequence"/>
</dbReference>
<dbReference type="InterPro" id="IPR000668">
    <property type="entry name" value="Peptidase_C1A_C"/>
</dbReference>
<feature type="domain" description="Peptidase C1A papain C-terminal" evidence="1">
    <location>
        <begin position="15"/>
        <end position="68"/>
    </location>
</feature>
<protein>
    <recommendedName>
        <fullName evidence="1">Peptidase C1A papain C-terminal domain-containing protein</fullName>
    </recommendedName>
</protein>
<evidence type="ECO:0000259" key="1">
    <source>
        <dbReference type="Pfam" id="PF00112"/>
    </source>
</evidence>
<dbReference type="GO" id="GO:0008234">
    <property type="term" value="F:cysteine-type peptidase activity"/>
    <property type="evidence" value="ECO:0007669"/>
    <property type="project" value="InterPro"/>
</dbReference>
<dbReference type="GO" id="GO:0006508">
    <property type="term" value="P:proteolysis"/>
    <property type="evidence" value="ECO:0007669"/>
    <property type="project" value="InterPro"/>
</dbReference>
<gene>
    <name evidence="2" type="ORF">X801_07419</name>
</gene>
<proteinExistence type="predicted"/>
<reference evidence="2 3" key="1">
    <citation type="submission" date="2015-03" db="EMBL/GenBank/DDBJ databases">
        <title>Draft genome of the nematode, Opisthorchis viverrini.</title>
        <authorList>
            <person name="Mitreva M."/>
        </authorList>
    </citation>
    <scope>NUCLEOTIDE SEQUENCE [LARGE SCALE GENOMIC DNA]</scope>
    <source>
        <strain evidence="2">Khon Kaen</strain>
    </source>
</reference>
<organism evidence="2 3">
    <name type="scientific">Opisthorchis viverrini</name>
    <name type="common">Southeast Asian liver fluke</name>
    <dbReference type="NCBI Taxonomy" id="6198"/>
    <lineage>
        <taxon>Eukaryota</taxon>
        <taxon>Metazoa</taxon>
        <taxon>Spiralia</taxon>
        <taxon>Lophotrochozoa</taxon>
        <taxon>Platyhelminthes</taxon>
        <taxon>Trematoda</taxon>
        <taxon>Digenea</taxon>
        <taxon>Opisthorchiida</taxon>
        <taxon>Opisthorchiata</taxon>
        <taxon>Opisthorchiidae</taxon>
        <taxon>Opisthorchis</taxon>
    </lineage>
</organism>
<dbReference type="Pfam" id="PF00112">
    <property type="entry name" value="Peptidase_C1"/>
    <property type="match status" value="1"/>
</dbReference>
<dbReference type="EMBL" id="KV896596">
    <property type="protein sequence ID" value="OON16757.1"/>
    <property type="molecule type" value="Genomic_DNA"/>
</dbReference>
<dbReference type="InterPro" id="IPR038765">
    <property type="entry name" value="Papain-like_cys_pep_sf"/>
</dbReference>
<sequence>MEDWIGTAMASLSGAFGALKNFKDRLCIHSNGAFNKGLSAVDLVFCCEDCGFGCNGGYPSVAWDYRRWFKGRPKWMPVLSIFEVVRQFKCGTQNKEAHFVYRQHSYLPVHQ</sequence>
<dbReference type="AlphaFoldDB" id="A0A1S8WQR7"/>
<accession>A0A1S8WQR7</accession>
<dbReference type="Gene3D" id="3.90.70.10">
    <property type="entry name" value="Cysteine proteinases"/>
    <property type="match status" value="1"/>
</dbReference>
<name>A0A1S8WQR7_OPIVI</name>
<evidence type="ECO:0000313" key="3">
    <source>
        <dbReference type="Proteomes" id="UP000243686"/>
    </source>
</evidence>
<dbReference type="SUPFAM" id="SSF54001">
    <property type="entry name" value="Cysteine proteinases"/>
    <property type="match status" value="1"/>
</dbReference>
<keyword evidence="3" id="KW-1185">Reference proteome</keyword>